<evidence type="ECO:0000313" key="8">
    <source>
        <dbReference type="Proteomes" id="UP000288024"/>
    </source>
</evidence>
<feature type="transmembrane region" description="Helical" evidence="6">
    <location>
        <begin position="109"/>
        <end position="129"/>
    </location>
</feature>
<evidence type="ECO:0000256" key="5">
    <source>
        <dbReference type="ARBA" id="ARBA00023136"/>
    </source>
</evidence>
<dbReference type="PANTHER" id="PTHR30250:SF11">
    <property type="entry name" value="O-ANTIGEN TRANSPORTER-RELATED"/>
    <property type="match status" value="1"/>
</dbReference>
<feature type="transmembrane region" description="Helical" evidence="6">
    <location>
        <begin position="216"/>
        <end position="235"/>
    </location>
</feature>
<keyword evidence="2" id="KW-1003">Cell membrane</keyword>
<feature type="transmembrane region" description="Helical" evidence="6">
    <location>
        <begin position="38"/>
        <end position="57"/>
    </location>
</feature>
<proteinExistence type="predicted"/>
<comment type="subcellular location">
    <subcellularLocation>
        <location evidence="1">Cell membrane</location>
        <topology evidence="1">Multi-pass membrane protein</topology>
    </subcellularLocation>
</comment>
<evidence type="ECO:0000256" key="2">
    <source>
        <dbReference type="ARBA" id="ARBA00022475"/>
    </source>
</evidence>
<accession>A0A3S2UG96</accession>
<feature type="transmembrane region" description="Helical" evidence="6">
    <location>
        <begin position="173"/>
        <end position="195"/>
    </location>
</feature>
<dbReference type="InterPro" id="IPR002797">
    <property type="entry name" value="Polysacc_synth"/>
</dbReference>
<organism evidence="7 8">
    <name type="scientific">Niallia taxi</name>
    <dbReference type="NCBI Taxonomy" id="2499688"/>
    <lineage>
        <taxon>Bacteria</taxon>
        <taxon>Bacillati</taxon>
        <taxon>Bacillota</taxon>
        <taxon>Bacilli</taxon>
        <taxon>Bacillales</taxon>
        <taxon>Bacillaceae</taxon>
        <taxon>Niallia</taxon>
    </lineage>
</organism>
<feature type="transmembrane region" description="Helical" evidence="6">
    <location>
        <begin position="255"/>
        <end position="277"/>
    </location>
</feature>
<evidence type="ECO:0000256" key="6">
    <source>
        <dbReference type="SAM" id="Phobius"/>
    </source>
</evidence>
<name>A0A3S2UG96_9BACI</name>
<feature type="transmembrane region" description="Helical" evidence="6">
    <location>
        <begin position="298"/>
        <end position="319"/>
    </location>
</feature>
<feature type="transmembrane region" description="Helical" evidence="6">
    <location>
        <begin position="388"/>
        <end position="406"/>
    </location>
</feature>
<dbReference type="InterPro" id="IPR050833">
    <property type="entry name" value="Poly_Biosynth_Transport"/>
</dbReference>
<feature type="transmembrane region" description="Helical" evidence="6">
    <location>
        <begin position="83"/>
        <end position="103"/>
    </location>
</feature>
<feature type="transmembrane region" description="Helical" evidence="6">
    <location>
        <begin position="363"/>
        <end position="382"/>
    </location>
</feature>
<comment type="caution">
    <text evidence="7">The sequence shown here is derived from an EMBL/GenBank/DDBJ whole genome shotgun (WGS) entry which is preliminary data.</text>
</comment>
<keyword evidence="4 6" id="KW-1133">Transmembrane helix</keyword>
<evidence type="ECO:0000256" key="3">
    <source>
        <dbReference type="ARBA" id="ARBA00022692"/>
    </source>
</evidence>
<dbReference type="Proteomes" id="UP000288024">
    <property type="component" value="Unassembled WGS sequence"/>
</dbReference>
<protein>
    <submittedName>
        <fullName evidence="7">Uncharacterized protein</fullName>
    </submittedName>
</protein>
<feature type="transmembrane region" description="Helical" evidence="6">
    <location>
        <begin position="331"/>
        <end position="351"/>
    </location>
</feature>
<sequence>MKKKLVIYFFGNIGTKLISLIMVPLYTSYISPSDFGYFDYWLTIINLLIIVISLQLYEGTYTNLLKIKNGNEDNKEVLQNKEVSSIMSIMILQIFLALIIIGICFILEFKFACLSLVIVILNIIFSTLNNGIARGYEENKLMAISGFISALFILTSTLILVKYPELLGIEKVIGLFLGQIIGLSIAIIFLLIILFKKKIINKDSFRINFSLNNVHYKKLLIFSLPLVPNTISWWIMNVSDRFLIIEFLSSAHNGIYAIANKLPALIFMVNAIYNLAWQDEAIKTAKNEAANIVYKKQLMIYVYLQYSFLILFTIFLPLFSPLIIKNDFSEANIYIPLLTLAAVFSGISSFYGTFYFSTGKTKGAFYTSLWGALLNIILNVSLIKYLGLFAPVIGTIAAFLLMLILRGISFQRILSVRFPYKTIIILTSLFLAVYYLIYLW</sequence>
<feature type="transmembrane region" description="Helical" evidence="6">
    <location>
        <begin position="141"/>
        <end position="161"/>
    </location>
</feature>
<dbReference type="AlphaFoldDB" id="A0A3S2UG96"/>
<dbReference type="EMBL" id="RZTZ01000003">
    <property type="protein sequence ID" value="RVT63842.1"/>
    <property type="molecule type" value="Genomic_DNA"/>
</dbReference>
<evidence type="ECO:0000313" key="7">
    <source>
        <dbReference type="EMBL" id="RVT63842.1"/>
    </source>
</evidence>
<dbReference type="Pfam" id="PF01943">
    <property type="entry name" value="Polysacc_synt"/>
    <property type="match status" value="1"/>
</dbReference>
<gene>
    <name evidence="7" type="ORF">EM808_11345</name>
</gene>
<keyword evidence="3 6" id="KW-0812">Transmembrane</keyword>
<keyword evidence="8" id="KW-1185">Reference proteome</keyword>
<keyword evidence="5 6" id="KW-0472">Membrane</keyword>
<evidence type="ECO:0000256" key="1">
    <source>
        <dbReference type="ARBA" id="ARBA00004651"/>
    </source>
</evidence>
<feature type="transmembrane region" description="Helical" evidence="6">
    <location>
        <begin position="7"/>
        <end position="26"/>
    </location>
</feature>
<reference evidence="7 8" key="1">
    <citation type="submission" date="2019-01" db="EMBL/GenBank/DDBJ databases">
        <title>Bacillus sp. M5HDSG1-1, whole genome shotgun sequence.</title>
        <authorList>
            <person name="Tuo L."/>
        </authorList>
    </citation>
    <scope>NUCLEOTIDE SEQUENCE [LARGE SCALE GENOMIC DNA]</scope>
    <source>
        <strain evidence="7 8">M5HDSG1-1</strain>
    </source>
</reference>
<dbReference type="PANTHER" id="PTHR30250">
    <property type="entry name" value="PST FAMILY PREDICTED COLANIC ACID TRANSPORTER"/>
    <property type="match status" value="1"/>
</dbReference>
<evidence type="ECO:0000256" key="4">
    <source>
        <dbReference type="ARBA" id="ARBA00022989"/>
    </source>
</evidence>
<dbReference type="GO" id="GO:0005886">
    <property type="term" value="C:plasma membrane"/>
    <property type="evidence" value="ECO:0007669"/>
    <property type="project" value="UniProtKB-SubCell"/>
</dbReference>
<feature type="transmembrane region" description="Helical" evidence="6">
    <location>
        <begin position="418"/>
        <end position="437"/>
    </location>
</feature>
<dbReference type="RefSeq" id="WP_127738318.1">
    <property type="nucleotide sequence ID" value="NZ_RZTZ01000003.1"/>
</dbReference>